<organism evidence="3 4">
    <name type="scientific">Hymenobacter ginsengisoli</name>
    <dbReference type="NCBI Taxonomy" id="1051626"/>
    <lineage>
        <taxon>Bacteria</taxon>
        <taxon>Pseudomonadati</taxon>
        <taxon>Bacteroidota</taxon>
        <taxon>Cytophagia</taxon>
        <taxon>Cytophagales</taxon>
        <taxon>Hymenobacteraceae</taxon>
        <taxon>Hymenobacter</taxon>
    </lineage>
</organism>
<dbReference type="Gene3D" id="2.160.20.10">
    <property type="entry name" value="Single-stranded right-handed beta-helix, Pectin lyase-like"/>
    <property type="match status" value="1"/>
</dbReference>
<dbReference type="Pfam" id="PF13229">
    <property type="entry name" value="Beta_helix"/>
    <property type="match status" value="1"/>
</dbReference>
<reference evidence="4" key="1">
    <citation type="journal article" date="2019" name="Int. J. Syst. Evol. Microbiol.">
        <title>The Global Catalogue of Microorganisms (GCM) 10K type strain sequencing project: providing services to taxonomists for standard genome sequencing and annotation.</title>
        <authorList>
            <consortium name="The Broad Institute Genomics Platform"/>
            <consortium name="The Broad Institute Genome Sequencing Center for Infectious Disease"/>
            <person name="Wu L."/>
            <person name="Ma J."/>
        </authorList>
    </citation>
    <scope>NUCLEOTIDE SEQUENCE [LARGE SCALE GENOMIC DNA]</scope>
    <source>
        <strain evidence="4">JCM 17841</strain>
    </source>
</reference>
<dbReference type="Proteomes" id="UP001501243">
    <property type="component" value="Unassembled WGS sequence"/>
</dbReference>
<dbReference type="InterPro" id="IPR012334">
    <property type="entry name" value="Pectin_lyas_fold"/>
</dbReference>
<evidence type="ECO:0000259" key="1">
    <source>
        <dbReference type="Pfam" id="PF12708"/>
    </source>
</evidence>
<dbReference type="InterPro" id="IPR024535">
    <property type="entry name" value="RHGA/B-epi-like_pectate_lyase"/>
</dbReference>
<dbReference type="Pfam" id="PF12708">
    <property type="entry name" value="Pect-lyase_RHGA_epim"/>
    <property type="match status" value="1"/>
</dbReference>
<dbReference type="InterPro" id="IPR011050">
    <property type="entry name" value="Pectin_lyase_fold/virulence"/>
</dbReference>
<name>A0ABP8Q0E6_9BACT</name>
<sequence>MLLASYSAYSQATATVLRKDLKKDFGAVGDGRTNDNAAFSKAADFFNQRAQTPAGASRAILTIPKGTYLVGQQDVPGTSGITFQLVGCRNLTIEGADSANTKIRYASDLRYGSFDPATHKPYEAPTAFFTDHSYAMRAGNFLGLLKCDNVVLSGLDLDGNSANLLVGGHWGDTGIQLPADGIFISDSRHITFRRLAVHHFGRDGIQILNHLAKSLDSPEQEGILLENSTFNYNGRQGLSITGVNGLRASNCRFNHTGRVQVQSLGKALFSAPGAGVDLEPQDGFVTNVRFDNCQFVDNAGQGIVADRVGSRTETMKNILVVNSLIWGTTNWSAWVTQPGFLFQNCRIYGAFVHGCRAARPADATRFVGCTFEDKPYHGQPPYGIFTLHSDAAARYMSFTDCRFVGNYSYLIWAIVSKPSDGGAPDTASFFHLRRCTFLYDYTQPTQGSYDNLQGAVFTGVNTFRDGPHRTSQHYTRMTLGNGAASGSTVVRAPGSLQLLASNCAYHVVAGLDIGRGPARTRDSASVIVGPGNALLIKDLGWTVTELYIGPTSRLVIKKGASLEVDAHTKVTIAGQLVVEDGAYFYVNPATPVATVGRGRLQLAPKAIKGRRPS</sequence>
<dbReference type="SUPFAM" id="SSF51126">
    <property type="entry name" value="Pectin lyase-like"/>
    <property type="match status" value="1"/>
</dbReference>
<keyword evidence="4" id="KW-1185">Reference proteome</keyword>
<dbReference type="InterPro" id="IPR006626">
    <property type="entry name" value="PbH1"/>
</dbReference>
<evidence type="ECO:0000313" key="3">
    <source>
        <dbReference type="EMBL" id="GAA4494618.1"/>
    </source>
</evidence>
<dbReference type="SMART" id="SM00710">
    <property type="entry name" value="PbH1"/>
    <property type="match status" value="6"/>
</dbReference>
<proteinExistence type="predicted"/>
<accession>A0ABP8Q0E6</accession>
<gene>
    <name evidence="3" type="ORF">GCM10023172_05100</name>
</gene>
<protein>
    <recommendedName>
        <fullName evidence="5">Pectate lyase superfamily protein domain-containing protein</fullName>
    </recommendedName>
</protein>
<dbReference type="EMBL" id="BAABGQ010000003">
    <property type="protein sequence ID" value="GAA4494618.1"/>
    <property type="molecule type" value="Genomic_DNA"/>
</dbReference>
<feature type="domain" description="Rhamnogalacturonase A/B/Epimerase-like pectate lyase" evidence="1">
    <location>
        <begin position="23"/>
        <end position="83"/>
    </location>
</feature>
<dbReference type="InterPro" id="IPR039448">
    <property type="entry name" value="Beta_helix"/>
</dbReference>
<comment type="caution">
    <text evidence="3">The sequence shown here is derived from an EMBL/GenBank/DDBJ whole genome shotgun (WGS) entry which is preliminary data.</text>
</comment>
<evidence type="ECO:0000313" key="4">
    <source>
        <dbReference type="Proteomes" id="UP001501243"/>
    </source>
</evidence>
<evidence type="ECO:0000259" key="2">
    <source>
        <dbReference type="Pfam" id="PF13229"/>
    </source>
</evidence>
<feature type="domain" description="Right handed beta helix" evidence="2">
    <location>
        <begin position="179"/>
        <end position="323"/>
    </location>
</feature>
<evidence type="ECO:0008006" key="5">
    <source>
        <dbReference type="Google" id="ProtNLM"/>
    </source>
</evidence>